<keyword evidence="1" id="KW-0472">Membrane</keyword>
<dbReference type="RefSeq" id="WP_242165711.1">
    <property type="nucleotide sequence ID" value="NZ_JAJMLW010000003.1"/>
</dbReference>
<protein>
    <recommendedName>
        <fullName evidence="5">Transmembrane protein</fullName>
    </recommendedName>
</protein>
<feature type="chain" id="PRO_5045091032" description="Transmembrane protein" evidence="2">
    <location>
        <begin position="23"/>
        <end position="120"/>
    </location>
</feature>
<dbReference type="Proteomes" id="UP001430755">
    <property type="component" value="Unassembled WGS sequence"/>
</dbReference>
<evidence type="ECO:0000313" key="4">
    <source>
        <dbReference type="Proteomes" id="UP001430755"/>
    </source>
</evidence>
<organism evidence="3 4">
    <name type="scientific">Adlercreutzia faecimuris</name>
    <dbReference type="NCBI Taxonomy" id="2897341"/>
    <lineage>
        <taxon>Bacteria</taxon>
        <taxon>Bacillati</taxon>
        <taxon>Actinomycetota</taxon>
        <taxon>Coriobacteriia</taxon>
        <taxon>Eggerthellales</taxon>
        <taxon>Eggerthellaceae</taxon>
        <taxon>Adlercreutzia</taxon>
    </lineage>
</organism>
<name>A0ABS9WHU6_9ACTN</name>
<dbReference type="EMBL" id="JAJMLW010000003">
    <property type="protein sequence ID" value="MCI2242440.1"/>
    <property type="molecule type" value="Genomic_DNA"/>
</dbReference>
<evidence type="ECO:0000313" key="3">
    <source>
        <dbReference type="EMBL" id="MCI2242440.1"/>
    </source>
</evidence>
<sequence>MVKKLAITLAVMLALGALVVGAGALARPGQAPLPVPIEESSPCPATGCASGSCHGFDDVPEPDGVHEMTCPEAGCASVECHAWDTLTSRYHQASDASLNLWILMPVAVVIALVLVVRKVR</sequence>
<keyword evidence="2" id="KW-0732">Signal</keyword>
<feature type="transmembrane region" description="Helical" evidence="1">
    <location>
        <begin position="98"/>
        <end position="116"/>
    </location>
</feature>
<keyword evidence="1" id="KW-1133">Transmembrane helix</keyword>
<evidence type="ECO:0000256" key="1">
    <source>
        <dbReference type="SAM" id="Phobius"/>
    </source>
</evidence>
<gene>
    <name evidence="3" type="ORF">LPT13_08760</name>
</gene>
<feature type="signal peptide" evidence="2">
    <location>
        <begin position="1"/>
        <end position="22"/>
    </location>
</feature>
<evidence type="ECO:0000256" key="2">
    <source>
        <dbReference type="SAM" id="SignalP"/>
    </source>
</evidence>
<keyword evidence="4" id="KW-1185">Reference proteome</keyword>
<evidence type="ECO:0008006" key="5">
    <source>
        <dbReference type="Google" id="ProtNLM"/>
    </source>
</evidence>
<proteinExistence type="predicted"/>
<keyword evidence="1" id="KW-0812">Transmembrane</keyword>
<reference evidence="3" key="1">
    <citation type="submission" date="2021-11" db="EMBL/GenBank/DDBJ databases">
        <title>A Novel Adlercreutzia Species, isolated from a Allomyrina dichotoma larva feces.</title>
        <authorList>
            <person name="Suh M.K."/>
        </authorList>
    </citation>
    <scope>NUCLEOTIDE SEQUENCE</scope>
    <source>
        <strain evidence="3">JBNU-10</strain>
    </source>
</reference>
<comment type="caution">
    <text evidence="3">The sequence shown here is derived from an EMBL/GenBank/DDBJ whole genome shotgun (WGS) entry which is preliminary data.</text>
</comment>
<accession>A0ABS9WHU6</accession>